<name>A0AAQ3PIG6_PASNO</name>
<sequence>MEDRTHPLPSFPNHGARRAANRSGAETSHQTTQTTASAGPGPTAPTRRPSPPARPISIRDRRPRCRRTGRRSPSLYIGATPTPESEGGRGIASRGEQRRPSRLAEQRSLFGGRTMGRGRGVSYGGGQSSLSYLFGGDEAVAASAPAKPKPEQAAAQPATAAAAAAAGSETKLKGVPAGVRGSQTNNYFRAQGQNCGNFLTDRPSTKVHAAPGGGSSLDYLFGGGGAGK</sequence>
<feature type="region of interest" description="Disordered" evidence="3">
    <location>
        <begin position="1"/>
        <end position="122"/>
    </location>
</feature>
<evidence type="ECO:0000256" key="2">
    <source>
        <dbReference type="ARBA" id="ARBA00022701"/>
    </source>
</evidence>
<proteinExistence type="inferred from homology"/>
<feature type="compositionally biased region" description="Basic residues" evidence="3">
    <location>
        <begin position="61"/>
        <end position="70"/>
    </location>
</feature>
<keyword evidence="2" id="KW-0493">Microtubule</keyword>
<accession>A0AAQ3PIG6</accession>
<keyword evidence="5" id="KW-1185">Reference proteome</keyword>
<dbReference type="GO" id="GO:0043622">
    <property type="term" value="P:cortical microtubule organization"/>
    <property type="evidence" value="ECO:0007669"/>
    <property type="project" value="InterPro"/>
</dbReference>
<feature type="compositionally biased region" description="Basic and acidic residues" evidence="3">
    <location>
        <begin position="95"/>
        <end position="105"/>
    </location>
</feature>
<evidence type="ECO:0000256" key="3">
    <source>
        <dbReference type="SAM" id="MobiDB-lite"/>
    </source>
</evidence>
<dbReference type="PANTHER" id="PTHR33403:SF31">
    <property type="entry name" value="PROTEIN SPIRAL1-LIKE 1"/>
    <property type="match status" value="1"/>
</dbReference>
<evidence type="ECO:0000313" key="4">
    <source>
        <dbReference type="EMBL" id="WVZ50261.1"/>
    </source>
</evidence>
<comment type="similarity">
    <text evidence="1">Belongs to the SPIRAL1 family.</text>
</comment>
<evidence type="ECO:0000313" key="5">
    <source>
        <dbReference type="Proteomes" id="UP001341281"/>
    </source>
</evidence>
<evidence type="ECO:0000256" key="1">
    <source>
        <dbReference type="ARBA" id="ARBA00009656"/>
    </source>
</evidence>
<feature type="compositionally biased region" description="Low complexity" evidence="3">
    <location>
        <begin position="27"/>
        <end position="47"/>
    </location>
</feature>
<dbReference type="AlphaFoldDB" id="A0AAQ3PIG6"/>
<dbReference type="PANTHER" id="PTHR33403">
    <property type="entry name" value="SPR1"/>
    <property type="match status" value="1"/>
</dbReference>
<dbReference type="Proteomes" id="UP001341281">
    <property type="component" value="Chromosome 01"/>
</dbReference>
<reference evidence="4 5" key="1">
    <citation type="submission" date="2024-02" db="EMBL/GenBank/DDBJ databases">
        <title>High-quality chromosome-scale genome assembly of Pensacola bahiagrass (Paspalum notatum Flugge var. saurae).</title>
        <authorList>
            <person name="Vega J.M."/>
            <person name="Podio M."/>
            <person name="Orjuela J."/>
            <person name="Siena L.A."/>
            <person name="Pessino S.C."/>
            <person name="Combes M.C."/>
            <person name="Mariac C."/>
            <person name="Albertini E."/>
            <person name="Pupilli F."/>
            <person name="Ortiz J.P.A."/>
            <person name="Leblanc O."/>
        </authorList>
    </citation>
    <scope>NUCLEOTIDE SEQUENCE [LARGE SCALE GENOMIC DNA]</scope>
    <source>
        <strain evidence="4">R1</strain>
        <tissue evidence="4">Leaf</tissue>
    </source>
</reference>
<organism evidence="4 5">
    <name type="scientific">Paspalum notatum var. saurae</name>
    <dbReference type="NCBI Taxonomy" id="547442"/>
    <lineage>
        <taxon>Eukaryota</taxon>
        <taxon>Viridiplantae</taxon>
        <taxon>Streptophyta</taxon>
        <taxon>Embryophyta</taxon>
        <taxon>Tracheophyta</taxon>
        <taxon>Spermatophyta</taxon>
        <taxon>Magnoliopsida</taxon>
        <taxon>Liliopsida</taxon>
        <taxon>Poales</taxon>
        <taxon>Poaceae</taxon>
        <taxon>PACMAD clade</taxon>
        <taxon>Panicoideae</taxon>
        <taxon>Andropogonodae</taxon>
        <taxon>Paspaleae</taxon>
        <taxon>Paspalinae</taxon>
        <taxon>Paspalum</taxon>
    </lineage>
</organism>
<dbReference type="InterPro" id="IPR039613">
    <property type="entry name" value="SPR1/2/3/4/5"/>
</dbReference>
<dbReference type="EMBL" id="CP144745">
    <property type="protein sequence ID" value="WVZ50261.1"/>
    <property type="molecule type" value="Genomic_DNA"/>
</dbReference>
<gene>
    <name evidence="4" type="ORF">U9M48_001534</name>
</gene>
<protein>
    <submittedName>
        <fullName evidence="4">Uncharacterized protein</fullName>
    </submittedName>
</protein>
<feature type="compositionally biased region" description="Gly residues" evidence="3">
    <location>
        <begin position="113"/>
        <end position="122"/>
    </location>
</feature>
<dbReference type="GO" id="GO:0010005">
    <property type="term" value="C:cortical microtubule, transverse to long axis"/>
    <property type="evidence" value="ECO:0007669"/>
    <property type="project" value="TreeGrafter"/>
</dbReference>